<accession>A0A7Z9BR40</accession>
<proteinExistence type="predicted"/>
<dbReference type="PANTHER" id="PTHR15020:SF42">
    <property type="entry name" value="NAD(P)-BINDING DOMAIN-CONTAINING PROTEIN"/>
    <property type="match status" value="1"/>
</dbReference>
<sequence length="251" mass="27803">MPFVILNRYNKYTEVLMLLAKLNPYLETFDSMKAFVAGATGETGRRIVAELVKREIPVKALVRDIETAQQILPPTVELVAGDVLKPDSLATAIRDCTVVLCATGAKPSFDPTGPYQVDYQGTKNLVDVAKAQGIEHFVLVTSLCVSQFFHPLNLFWLILVWKKQAEEYLQKSGLTYTIVRPGGLKNDDNNNNVVMQSADTLFEGSIPRTKVAQVCVEALFLDNSRNKIVEIVANSEAPPKPFEQLFASVLN</sequence>
<dbReference type="Proteomes" id="UP000184550">
    <property type="component" value="Unassembled WGS sequence"/>
</dbReference>
<dbReference type="InterPro" id="IPR016040">
    <property type="entry name" value="NAD(P)-bd_dom"/>
</dbReference>
<organism evidence="2 3">
    <name type="scientific">Planktothrix serta PCC 8927</name>
    <dbReference type="NCBI Taxonomy" id="671068"/>
    <lineage>
        <taxon>Bacteria</taxon>
        <taxon>Bacillati</taxon>
        <taxon>Cyanobacteriota</taxon>
        <taxon>Cyanophyceae</taxon>
        <taxon>Oscillatoriophycideae</taxon>
        <taxon>Oscillatoriales</taxon>
        <taxon>Microcoleaceae</taxon>
        <taxon>Planktothrix</taxon>
    </lineage>
</organism>
<dbReference type="Pfam" id="PF13460">
    <property type="entry name" value="NAD_binding_10"/>
    <property type="match status" value="1"/>
</dbReference>
<protein>
    <recommendedName>
        <fullName evidence="1">NAD(P)-binding domain-containing protein</fullName>
    </recommendedName>
</protein>
<gene>
    <name evidence="2" type="ORF">PL8927_50020</name>
</gene>
<evidence type="ECO:0000313" key="2">
    <source>
        <dbReference type="EMBL" id="VXD15523.1"/>
    </source>
</evidence>
<dbReference type="PANTHER" id="PTHR15020">
    <property type="entry name" value="FLAVIN REDUCTASE-RELATED"/>
    <property type="match status" value="1"/>
</dbReference>
<dbReference type="Gene3D" id="3.40.50.720">
    <property type="entry name" value="NAD(P)-binding Rossmann-like Domain"/>
    <property type="match status" value="1"/>
</dbReference>
<comment type="caution">
    <text evidence="2">The sequence shown here is derived from an EMBL/GenBank/DDBJ whole genome shotgun (WGS) entry which is preliminary data.</text>
</comment>
<evidence type="ECO:0000313" key="3">
    <source>
        <dbReference type="Proteomes" id="UP000184550"/>
    </source>
</evidence>
<dbReference type="CDD" id="cd05243">
    <property type="entry name" value="SDR_a5"/>
    <property type="match status" value="1"/>
</dbReference>
<dbReference type="SUPFAM" id="SSF51735">
    <property type="entry name" value="NAD(P)-binding Rossmann-fold domains"/>
    <property type="match status" value="1"/>
</dbReference>
<evidence type="ECO:0000259" key="1">
    <source>
        <dbReference type="Pfam" id="PF13460"/>
    </source>
</evidence>
<feature type="domain" description="NAD(P)-binding" evidence="1">
    <location>
        <begin position="38"/>
        <end position="219"/>
    </location>
</feature>
<reference evidence="2" key="1">
    <citation type="submission" date="2019-10" db="EMBL/GenBank/DDBJ databases">
        <authorList>
            <consortium name="Genoscope - CEA"/>
            <person name="William W."/>
        </authorList>
    </citation>
    <scope>NUCLEOTIDE SEQUENCE [LARGE SCALE GENOMIC DNA]</scope>
    <source>
        <strain evidence="2">BBR_PRJEB10992</strain>
    </source>
</reference>
<dbReference type="InterPro" id="IPR036291">
    <property type="entry name" value="NAD(P)-bd_dom_sf"/>
</dbReference>
<dbReference type="AlphaFoldDB" id="A0A7Z9BR40"/>
<keyword evidence="3" id="KW-1185">Reference proteome</keyword>
<dbReference type="EMBL" id="CZCU02000124">
    <property type="protein sequence ID" value="VXD15523.1"/>
    <property type="molecule type" value="Genomic_DNA"/>
</dbReference>
<name>A0A7Z9BR40_9CYAN</name>